<name>A0A0F9BA69_9ZZZZ</name>
<organism evidence="2">
    <name type="scientific">marine sediment metagenome</name>
    <dbReference type="NCBI Taxonomy" id="412755"/>
    <lineage>
        <taxon>unclassified sequences</taxon>
        <taxon>metagenomes</taxon>
        <taxon>ecological metagenomes</taxon>
    </lineage>
</organism>
<feature type="region of interest" description="Disordered" evidence="1">
    <location>
        <begin position="147"/>
        <end position="175"/>
    </location>
</feature>
<accession>A0A0F9BA69</accession>
<feature type="compositionally biased region" description="Basic and acidic residues" evidence="1">
    <location>
        <begin position="14"/>
        <end position="44"/>
    </location>
</feature>
<protein>
    <submittedName>
        <fullName evidence="2">Uncharacterized protein</fullName>
    </submittedName>
</protein>
<feature type="compositionally biased region" description="Polar residues" evidence="1">
    <location>
        <begin position="49"/>
        <end position="58"/>
    </location>
</feature>
<dbReference type="EMBL" id="LAZR01038713">
    <property type="protein sequence ID" value="KKL18839.1"/>
    <property type="molecule type" value="Genomic_DNA"/>
</dbReference>
<dbReference type="AlphaFoldDB" id="A0A0F9BA69"/>
<feature type="non-terminal residue" evidence="2">
    <location>
        <position position="1"/>
    </location>
</feature>
<sequence>LQRLTDAGLLDTNGDIKVHNWDDRQPNSDASRDRMRASRERYRPVTEPLPTSDSNALEQNREEKRRTEQSATPPALPPRQQFFDTQSRGKEIGALIDEAKAHGYELDASHVGGILKRYPKGAVWDALLKAQGDKAANYESRMEGILSGSAKSGSQPTRAGAGTTTTPADRAAREW</sequence>
<evidence type="ECO:0000256" key="1">
    <source>
        <dbReference type="SAM" id="MobiDB-lite"/>
    </source>
</evidence>
<proteinExistence type="predicted"/>
<feature type="compositionally biased region" description="Low complexity" evidence="1">
    <location>
        <begin position="156"/>
        <end position="169"/>
    </location>
</feature>
<feature type="compositionally biased region" description="Basic and acidic residues" evidence="1">
    <location>
        <begin position="59"/>
        <end position="68"/>
    </location>
</feature>
<feature type="region of interest" description="Disordered" evidence="1">
    <location>
        <begin position="1"/>
        <end position="90"/>
    </location>
</feature>
<evidence type="ECO:0000313" key="2">
    <source>
        <dbReference type="EMBL" id="KKL18839.1"/>
    </source>
</evidence>
<gene>
    <name evidence="2" type="ORF">LCGC14_2471530</name>
</gene>
<comment type="caution">
    <text evidence="2">The sequence shown here is derived from an EMBL/GenBank/DDBJ whole genome shotgun (WGS) entry which is preliminary data.</text>
</comment>
<reference evidence="2" key="1">
    <citation type="journal article" date="2015" name="Nature">
        <title>Complex archaea that bridge the gap between prokaryotes and eukaryotes.</title>
        <authorList>
            <person name="Spang A."/>
            <person name="Saw J.H."/>
            <person name="Jorgensen S.L."/>
            <person name="Zaremba-Niedzwiedzka K."/>
            <person name="Martijn J."/>
            <person name="Lind A.E."/>
            <person name="van Eijk R."/>
            <person name="Schleper C."/>
            <person name="Guy L."/>
            <person name="Ettema T.J."/>
        </authorList>
    </citation>
    <scope>NUCLEOTIDE SEQUENCE</scope>
</reference>